<evidence type="ECO:0000256" key="5">
    <source>
        <dbReference type="ARBA" id="ARBA00034848"/>
    </source>
</evidence>
<dbReference type="GO" id="GO:0006508">
    <property type="term" value="P:proteolysis"/>
    <property type="evidence" value="ECO:0007669"/>
    <property type="project" value="UniProtKB-KW"/>
</dbReference>
<dbReference type="AlphaFoldDB" id="A0A0N5A8J2"/>
<keyword evidence="2" id="KW-0645">Protease</keyword>
<evidence type="ECO:0000256" key="1">
    <source>
        <dbReference type="ARBA" id="ARBA00022438"/>
    </source>
</evidence>
<reference evidence="9" key="1">
    <citation type="submission" date="2017-02" db="UniProtKB">
        <authorList>
            <consortium name="WormBaseParasite"/>
        </authorList>
    </citation>
    <scope>IDENTIFICATION</scope>
</reference>
<name>A0A0N5A8J2_9BILA</name>
<comment type="catalytic activity">
    <reaction evidence="7">
        <text>N-terminal N(alpha)-acetyl-L-cysteinyl-L-aspartyl-[protein] + H2O = N-terminal L-aspartyl-[protein] + N-acetyl-L-cysteine</text>
        <dbReference type="Rhea" id="RHEA:74579"/>
        <dbReference type="Rhea" id="RHEA-COMP:12669"/>
        <dbReference type="Rhea" id="RHEA-COMP:18395"/>
        <dbReference type="ChEBI" id="CHEBI:15377"/>
        <dbReference type="ChEBI" id="CHEBI:64720"/>
        <dbReference type="ChEBI" id="CHEBI:78236"/>
        <dbReference type="ChEBI" id="CHEBI:193599"/>
    </reaction>
    <physiologicalReaction direction="left-to-right" evidence="7">
        <dbReference type="Rhea" id="RHEA:74580"/>
    </physiologicalReaction>
</comment>
<dbReference type="Pfam" id="PF21646">
    <property type="entry name" value="ACTMAP-like_C"/>
    <property type="match status" value="1"/>
</dbReference>
<dbReference type="GO" id="GO:0004177">
    <property type="term" value="F:aminopeptidase activity"/>
    <property type="evidence" value="ECO:0007669"/>
    <property type="project" value="UniProtKB-KW"/>
</dbReference>
<comment type="similarity">
    <text evidence="4">Belongs to the ACTMAP family.</text>
</comment>
<dbReference type="STRING" id="451379.A0A0N5A8J2"/>
<evidence type="ECO:0000256" key="3">
    <source>
        <dbReference type="ARBA" id="ARBA00022801"/>
    </source>
</evidence>
<evidence type="ECO:0000256" key="7">
    <source>
        <dbReference type="ARBA" id="ARBA00049041"/>
    </source>
</evidence>
<keyword evidence="8" id="KW-1185">Reference proteome</keyword>
<keyword evidence="1" id="KW-0031">Aminopeptidase</keyword>
<sequence length="153" mass="17143">VILACSLSELVTSIWPTLNCSVTELPSKNDLVNLIISGSLLLVPYDCDKNFEPALLNGHYAHWCVIGGFLAPNRSLNEVVWNQVIPKVTDMLYVFALHGKSRHFALWNYESLVASNANLFEFSLKKSKDGYEYVLPKEGLEGLRCKCLVISDH</sequence>
<evidence type="ECO:0000256" key="6">
    <source>
        <dbReference type="ARBA" id="ARBA00034908"/>
    </source>
</evidence>
<proteinExistence type="inferred from homology"/>
<dbReference type="WBParaSite" id="SMUV_0000039201-mRNA-1">
    <property type="protein sequence ID" value="SMUV_0000039201-mRNA-1"/>
    <property type="gene ID" value="SMUV_0000039201"/>
</dbReference>
<dbReference type="PANTHER" id="PTHR28631">
    <property type="entry name" value="UPF0692 PROTEIN C19ORF54"/>
    <property type="match status" value="1"/>
</dbReference>
<keyword evidence="3" id="KW-0378">Hydrolase</keyword>
<organism evidence="8 9">
    <name type="scientific">Syphacia muris</name>
    <dbReference type="NCBI Taxonomy" id="451379"/>
    <lineage>
        <taxon>Eukaryota</taxon>
        <taxon>Metazoa</taxon>
        <taxon>Ecdysozoa</taxon>
        <taxon>Nematoda</taxon>
        <taxon>Chromadorea</taxon>
        <taxon>Rhabditida</taxon>
        <taxon>Spirurina</taxon>
        <taxon>Oxyuridomorpha</taxon>
        <taxon>Oxyuroidea</taxon>
        <taxon>Oxyuridae</taxon>
        <taxon>Syphacia</taxon>
    </lineage>
</organism>
<accession>A0A0N5A8J2</accession>
<evidence type="ECO:0000313" key="8">
    <source>
        <dbReference type="Proteomes" id="UP000046393"/>
    </source>
</evidence>
<evidence type="ECO:0000313" key="9">
    <source>
        <dbReference type="WBParaSite" id="SMUV_0000039201-mRNA-1"/>
    </source>
</evidence>
<dbReference type="InterPro" id="IPR040043">
    <property type="entry name" value="ACTMAP"/>
</dbReference>
<dbReference type="PANTHER" id="PTHR28631:SF1">
    <property type="entry name" value="ACTIN MATURATION PROTEASE"/>
    <property type="match status" value="1"/>
</dbReference>
<evidence type="ECO:0000256" key="4">
    <source>
        <dbReference type="ARBA" id="ARBA00034725"/>
    </source>
</evidence>
<dbReference type="Proteomes" id="UP000046393">
    <property type="component" value="Unplaced"/>
</dbReference>
<protein>
    <recommendedName>
        <fullName evidence="5">Actin maturation protease</fullName>
    </recommendedName>
    <alternativeName>
        <fullName evidence="6">Actin aminopeptidase ACTMAP</fullName>
    </alternativeName>
</protein>
<evidence type="ECO:0000256" key="2">
    <source>
        <dbReference type="ARBA" id="ARBA00022670"/>
    </source>
</evidence>